<sequence length="102" mass="11140">MSSLIGTIANGFEVTPAPSGFLKEATGTAKQVIEFPIFITVCPREEDLPEAYPLKATEFVPEPCGAPNVGDLMMGYWIRDGVVHWTPGKVDKAERNKEVLDC</sequence>
<protein>
    <submittedName>
        <fullName evidence="1">Uncharacterized protein</fullName>
    </submittedName>
</protein>
<evidence type="ECO:0000313" key="2">
    <source>
        <dbReference type="Proteomes" id="UP000054771"/>
    </source>
</evidence>
<accession>A0A0U5FYN9</accession>
<evidence type="ECO:0000313" key="1">
    <source>
        <dbReference type="EMBL" id="CEL03773.1"/>
    </source>
</evidence>
<keyword evidence="2" id="KW-1185">Reference proteome</keyword>
<dbReference type="EMBL" id="CDMC01000004">
    <property type="protein sequence ID" value="CEL03773.1"/>
    <property type="molecule type" value="Genomic_DNA"/>
</dbReference>
<name>A0A0U5FYN9_ASPCI</name>
<dbReference type="Proteomes" id="UP000054771">
    <property type="component" value="Unassembled WGS sequence"/>
</dbReference>
<organism evidence="1 2">
    <name type="scientific">Aspergillus calidoustus</name>
    <dbReference type="NCBI Taxonomy" id="454130"/>
    <lineage>
        <taxon>Eukaryota</taxon>
        <taxon>Fungi</taxon>
        <taxon>Dikarya</taxon>
        <taxon>Ascomycota</taxon>
        <taxon>Pezizomycotina</taxon>
        <taxon>Eurotiomycetes</taxon>
        <taxon>Eurotiomycetidae</taxon>
        <taxon>Eurotiales</taxon>
        <taxon>Aspergillaceae</taxon>
        <taxon>Aspergillus</taxon>
        <taxon>Aspergillus subgen. Nidulantes</taxon>
    </lineage>
</organism>
<dbReference type="AlphaFoldDB" id="A0A0U5FYN9"/>
<reference evidence="2" key="1">
    <citation type="journal article" date="2016" name="Genome Announc.">
        <title>Draft genome sequences of fungus Aspergillus calidoustus.</title>
        <authorList>
            <person name="Horn F."/>
            <person name="Linde J."/>
            <person name="Mattern D.J."/>
            <person name="Walther G."/>
            <person name="Guthke R."/>
            <person name="Scherlach K."/>
            <person name="Martin K."/>
            <person name="Brakhage A.A."/>
            <person name="Petzke L."/>
            <person name="Valiante V."/>
        </authorList>
    </citation>
    <scope>NUCLEOTIDE SEQUENCE [LARGE SCALE GENOMIC DNA]</scope>
    <source>
        <strain evidence="2">SF006504</strain>
    </source>
</reference>
<dbReference type="OrthoDB" id="10377044at2759"/>
<gene>
    <name evidence="1" type="ORF">ASPCAL04916</name>
</gene>
<proteinExistence type="predicted"/>